<proteinExistence type="predicted"/>
<dbReference type="EMBL" id="KV875097">
    <property type="protein sequence ID" value="OIW30067.1"/>
    <property type="molecule type" value="Genomic_DNA"/>
</dbReference>
<dbReference type="PANTHER" id="PTHR45964:SF5">
    <property type="entry name" value="WSCD FAMILY MEMBER CG9164"/>
    <property type="match status" value="1"/>
</dbReference>
<dbReference type="Proteomes" id="UP000182658">
    <property type="component" value="Unassembled WGS sequence"/>
</dbReference>
<dbReference type="PROSITE" id="PS51212">
    <property type="entry name" value="WSC"/>
    <property type="match status" value="1"/>
</dbReference>
<evidence type="ECO:0000259" key="3">
    <source>
        <dbReference type="PROSITE" id="PS51212"/>
    </source>
</evidence>
<evidence type="ECO:0000313" key="5">
    <source>
        <dbReference type="Proteomes" id="UP000182658"/>
    </source>
</evidence>
<keyword evidence="5" id="KW-1185">Reference proteome</keyword>
<keyword evidence="1" id="KW-0677">Repeat</keyword>
<dbReference type="SMART" id="SM00321">
    <property type="entry name" value="WSC"/>
    <property type="match status" value="1"/>
</dbReference>
<dbReference type="InterPro" id="IPR002889">
    <property type="entry name" value="WSC_carb-bd"/>
</dbReference>
<dbReference type="STRING" id="1408157.A0A1J7ISC8"/>
<dbReference type="OrthoDB" id="5985073at2759"/>
<dbReference type="InParanoid" id="A0A1J7ISC8"/>
<name>A0A1J7ISC8_9PEZI</name>
<feature type="domain" description="WSC" evidence="3">
    <location>
        <begin position="40"/>
        <end position="130"/>
    </location>
</feature>
<reference evidence="4 5" key="1">
    <citation type="submission" date="2016-10" db="EMBL/GenBank/DDBJ databases">
        <title>Draft genome sequence of Coniochaeta ligniaria NRRL30616, a lignocellulolytic fungus for bioabatement of inhibitors in plant biomass hydrolysates.</title>
        <authorList>
            <consortium name="DOE Joint Genome Institute"/>
            <person name="Jimenez D.J."/>
            <person name="Hector R.E."/>
            <person name="Riley R."/>
            <person name="Sun H."/>
            <person name="Grigoriev I.V."/>
            <person name="Van Elsas J.D."/>
            <person name="Nichols N.N."/>
        </authorList>
    </citation>
    <scope>NUCLEOTIDE SEQUENCE [LARGE SCALE GENOMIC DNA]</scope>
    <source>
        <strain evidence="4 5">NRRL 30616</strain>
    </source>
</reference>
<gene>
    <name evidence="4" type="ORF">CONLIGDRAFT_680852</name>
</gene>
<dbReference type="Pfam" id="PF01822">
    <property type="entry name" value="WSC"/>
    <property type="match status" value="1"/>
</dbReference>
<sequence>MASTRSALRFASLLCLVAVTAAFPSSSHSSASPAQRRDPSFSRQGCFVNKANSQRIHNTATVASNCMTVEGCAAHCSPYKYFGLEYGRECYCGDVEPTQLVADTGCSFPCSGNAAERCGADTRENAAYFGCFV</sequence>
<accession>A0A1J7ISC8</accession>
<feature type="signal peptide" evidence="2">
    <location>
        <begin position="1"/>
        <end position="22"/>
    </location>
</feature>
<evidence type="ECO:0000256" key="2">
    <source>
        <dbReference type="SAM" id="SignalP"/>
    </source>
</evidence>
<protein>
    <submittedName>
        <fullName evidence="4">WSC-domain-containing protein</fullName>
    </submittedName>
</protein>
<evidence type="ECO:0000256" key="1">
    <source>
        <dbReference type="ARBA" id="ARBA00022737"/>
    </source>
</evidence>
<feature type="chain" id="PRO_5009644924" evidence="2">
    <location>
        <begin position="23"/>
        <end position="133"/>
    </location>
</feature>
<dbReference type="AlphaFoldDB" id="A0A1J7ISC8"/>
<dbReference type="InterPro" id="IPR051589">
    <property type="entry name" value="Sialate-O-sulfotransferase"/>
</dbReference>
<dbReference type="PANTHER" id="PTHR45964">
    <property type="entry name" value="WSCD FAMILY MEMBER CG9164"/>
    <property type="match status" value="1"/>
</dbReference>
<evidence type="ECO:0000313" key="4">
    <source>
        <dbReference type="EMBL" id="OIW30067.1"/>
    </source>
</evidence>
<organism evidence="4 5">
    <name type="scientific">Coniochaeta ligniaria NRRL 30616</name>
    <dbReference type="NCBI Taxonomy" id="1408157"/>
    <lineage>
        <taxon>Eukaryota</taxon>
        <taxon>Fungi</taxon>
        <taxon>Dikarya</taxon>
        <taxon>Ascomycota</taxon>
        <taxon>Pezizomycotina</taxon>
        <taxon>Sordariomycetes</taxon>
        <taxon>Sordariomycetidae</taxon>
        <taxon>Coniochaetales</taxon>
        <taxon>Coniochaetaceae</taxon>
        <taxon>Coniochaeta</taxon>
    </lineage>
</organism>
<keyword evidence="2" id="KW-0732">Signal</keyword>